<dbReference type="EC" id="2.7.11.1" evidence="1"/>
<accession>A0A0M3I278</accession>
<dbReference type="GO" id="GO:0004674">
    <property type="term" value="F:protein serine/threonine kinase activity"/>
    <property type="evidence" value="ECO:0007669"/>
    <property type="project" value="UniProtKB-EC"/>
</dbReference>
<keyword evidence="7" id="KW-1185">Reference proteome</keyword>
<dbReference type="AlphaFoldDB" id="A0A0M3I278"/>
<dbReference type="Proteomes" id="UP000036681">
    <property type="component" value="Unplaced"/>
</dbReference>
<dbReference type="InterPro" id="IPR008271">
    <property type="entry name" value="Ser/Thr_kinase_AS"/>
</dbReference>
<dbReference type="GO" id="GO:0005524">
    <property type="term" value="F:ATP binding"/>
    <property type="evidence" value="ECO:0007669"/>
    <property type="project" value="UniProtKB-UniRule"/>
</dbReference>
<dbReference type="WBParaSite" id="ALUE_0001053201-mRNA-1">
    <property type="protein sequence ID" value="ALUE_0001053201-mRNA-1"/>
    <property type="gene ID" value="ALUE_0001053201"/>
</dbReference>
<dbReference type="PROSITE" id="PS00107">
    <property type="entry name" value="PROTEIN_KINASE_ATP"/>
    <property type="match status" value="1"/>
</dbReference>
<reference evidence="8" key="1">
    <citation type="submission" date="2017-02" db="UniProtKB">
        <authorList>
            <consortium name="WormBaseParasite"/>
        </authorList>
    </citation>
    <scope>IDENTIFICATION</scope>
</reference>
<evidence type="ECO:0000256" key="4">
    <source>
        <dbReference type="PROSITE-ProRule" id="PRU10141"/>
    </source>
</evidence>
<dbReference type="PROSITE" id="PS50011">
    <property type="entry name" value="PROTEIN_KINASE_DOM"/>
    <property type="match status" value="1"/>
</dbReference>
<dbReference type="InterPro" id="IPR050235">
    <property type="entry name" value="CK1_Ser-Thr_kinase"/>
</dbReference>
<organism evidence="7 8">
    <name type="scientific">Ascaris lumbricoides</name>
    <name type="common">Giant roundworm</name>
    <dbReference type="NCBI Taxonomy" id="6252"/>
    <lineage>
        <taxon>Eukaryota</taxon>
        <taxon>Metazoa</taxon>
        <taxon>Ecdysozoa</taxon>
        <taxon>Nematoda</taxon>
        <taxon>Chromadorea</taxon>
        <taxon>Rhabditida</taxon>
        <taxon>Spirurina</taxon>
        <taxon>Ascaridomorpha</taxon>
        <taxon>Ascaridoidea</taxon>
        <taxon>Ascarididae</taxon>
        <taxon>Ascaris</taxon>
    </lineage>
</organism>
<dbReference type="Gene3D" id="1.10.510.10">
    <property type="entry name" value="Transferase(Phosphotransferase) domain 1"/>
    <property type="match status" value="1"/>
</dbReference>
<evidence type="ECO:0000313" key="7">
    <source>
        <dbReference type="Proteomes" id="UP000036681"/>
    </source>
</evidence>
<protein>
    <recommendedName>
        <fullName evidence="1">non-specific serine/threonine protein kinase</fullName>
        <ecNumber evidence="1">2.7.11.1</ecNumber>
    </recommendedName>
</protein>
<dbReference type="SMART" id="SM00220">
    <property type="entry name" value="S_TKc"/>
    <property type="match status" value="1"/>
</dbReference>
<evidence type="ECO:0000259" key="6">
    <source>
        <dbReference type="PROSITE" id="PS50011"/>
    </source>
</evidence>
<proteinExistence type="predicted"/>
<evidence type="ECO:0000256" key="2">
    <source>
        <dbReference type="ARBA" id="ARBA00022741"/>
    </source>
</evidence>
<sequence>MGETAKAKSGHRRRSSKGERRYKQRVLDEDELLIQSASSDDDEDDYDDFLRKMVKKERARKEARKKESSMARSKLPPGIVINTDSNRHIVFPLLYSIFFRRDHNLKSLWKYLRYEVLAVLGSGGFGDVYKVRQLDSQESVDVFALKTETNGPGGKQINRLKVEMNILQLCLKIPDNEKKHFVRLIDKGRTDTFKFIVMDLVGNSIDNIQRRSHHKRFSMATCINLGLQTLEGISDLHALGYLHRDIKPQNFTVGLREKSETIFLLDFGIARRYTEKGSKAIRLPREIVRFLGTVRFASRNCHRSREQCRRDDLESWMYMVLEFTDCSALPWCRTVDRKVVCTQKEKLFSGTYTKHIASLPEEFRRVLHYINELGYQSTPDYEYISNLLKRGAARSNVDLTEKFDWIKSADESEVRIFFPYFSLQPIGRGVSKESDHRIPDVKNFDQERKGLPAQQLRRNLCRVMQFFHMILKEVLQSLGLITYDDVGTTWAMFAVKDSNSDVSRGIDCCCMDVEGEIGR</sequence>
<dbReference type="Pfam" id="PF00069">
    <property type="entry name" value="Pkinase"/>
    <property type="match status" value="1"/>
</dbReference>
<dbReference type="InterPro" id="IPR017441">
    <property type="entry name" value="Protein_kinase_ATP_BS"/>
</dbReference>
<evidence type="ECO:0000313" key="8">
    <source>
        <dbReference type="WBParaSite" id="ALUE_0001053201-mRNA-1"/>
    </source>
</evidence>
<dbReference type="InterPro" id="IPR011009">
    <property type="entry name" value="Kinase-like_dom_sf"/>
</dbReference>
<dbReference type="PROSITE" id="PS00108">
    <property type="entry name" value="PROTEIN_KINASE_ST"/>
    <property type="match status" value="1"/>
</dbReference>
<keyword evidence="2 4" id="KW-0547">Nucleotide-binding</keyword>
<dbReference type="SUPFAM" id="SSF56112">
    <property type="entry name" value="Protein kinase-like (PK-like)"/>
    <property type="match status" value="1"/>
</dbReference>
<evidence type="ECO:0000256" key="5">
    <source>
        <dbReference type="SAM" id="MobiDB-lite"/>
    </source>
</evidence>
<feature type="binding site" evidence="4">
    <location>
        <position position="146"/>
    </location>
    <ligand>
        <name>ATP</name>
        <dbReference type="ChEBI" id="CHEBI:30616"/>
    </ligand>
</feature>
<evidence type="ECO:0000256" key="3">
    <source>
        <dbReference type="ARBA" id="ARBA00022840"/>
    </source>
</evidence>
<feature type="region of interest" description="Disordered" evidence="5">
    <location>
        <begin position="1"/>
        <end position="23"/>
    </location>
</feature>
<dbReference type="InterPro" id="IPR000719">
    <property type="entry name" value="Prot_kinase_dom"/>
</dbReference>
<name>A0A0M3I278_ASCLU</name>
<keyword evidence="3 4" id="KW-0067">ATP-binding</keyword>
<evidence type="ECO:0000256" key="1">
    <source>
        <dbReference type="ARBA" id="ARBA00012513"/>
    </source>
</evidence>
<feature type="domain" description="Protein kinase" evidence="6">
    <location>
        <begin position="114"/>
        <end position="406"/>
    </location>
</feature>
<dbReference type="PANTHER" id="PTHR11909">
    <property type="entry name" value="CASEIN KINASE-RELATED"/>
    <property type="match status" value="1"/>
</dbReference>